<dbReference type="EMBL" id="CAJNOR010000005">
    <property type="protein sequence ID" value="CAF0746842.1"/>
    <property type="molecule type" value="Genomic_DNA"/>
</dbReference>
<proteinExistence type="predicted"/>
<evidence type="ECO:0000313" key="1">
    <source>
        <dbReference type="EMBL" id="CAF0746842.1"/>
    </source>
</evidence>
<gene>
    <name evidence="1" type="ORF">XAT740_LOCUS208</name>
</gene>
<sequence>MLSVTSRGEKLEPLSDYLFNHFTISTQSNNSKSRYSDLDKFQFGASLQQMNSNLPKKFTSLTWEDGELMKFIPSNTTFDDVSYICFLFDY</sequence>
<organism evidence="1 2">
    <name type="scientific">Adineta ricciae</name>
    <name type="common">Rotifer</name>
    <dbReference type="NCBI Taxonomy" id="249248"/>
    <lineage>
        <taxon>Eukaryota</taxon>
        <taxon>Metazoa</taxon>
        <taxon>Spiralia</taxon>
        <taxon>Gnathifera</taxon>
        <taxon>Rotifera</taxon>
        <taxon>Eurotatoria</taxon>
        <taxon>Bdelloidea</taxon>
        <taxon>Adinetida</taxon>
        <taxon>Adinetidae</taxon>
        <taxon>Adineta</taxon>
    </lineage>
</organism>
<dbReference type="AlphaFoldDB" id="A0A813P707"/>
<reference evidence="1" key="1">
    <citation type="submission" date="2021-02" db="EMBL/GenBank/DDBJ databases">
        <authorList>
            <person name="Nowell W R."/>
        </authorList>
    </citation>
    <scope>NUCLEOTIDE SEQUENCE</scope>
</reference>
<comment type="caution">
    <text evidence="1">The sequence shown here is derived from an EMBL/GenBank/DDBJ whole genome shotgun (WGS) entry which is preliminary data.</text>
</comment>
<accession>A0A813P707</accession>
<dbReference type="Proteomes" id="UP000663828">
    <property type="component" value="Unassembled WGS sequence"/>
</dbReference>
<name>A0A813P707_ADIRI</name>
<protein>
    <submittedName>
        <fullName evidence="1">Uncharacterized protein</fullName>
    </submittedName>
</protein>
<evidence type="ECO:0000313" key="2">
    <source>
        <dbReference type="Proteomes" id="UP000663828"/>
    </source>
</evidence>
<keyword evidence="2" id="KW-1185">Reference proteome</keyword>